<reference evidence="2 3" key="1">
    <citation type="submission" date="2024-02" db="EMBL/GenBank/DDBJ databases">
        <title>Chromosome-level genome assembly of the Eurasian Minnow (Phoxinus phoxinus).</title>
        <authorList>
            <person name="Oriowo T.O."/>
            <person name="Martin S."/>
            <person name="Stange M."/>
            <person name="Chrysostomakis Y."/>
            <person name="Brown T."/>
            <person name="Winkler S."/>
            <person name="Kukowka S."/>
            <person name="Myers E.W."/>
            <person name="Bohne A."/>
        </authorList>
    </citation>
    <scope>NUCLEOTIDE SEQUENCE [LARGE SCALE GENOMIC DNA]</scope>
    <source>
        <strain evidence="2">ZFMK-TIS-60720</strain>
        <tissue evidence="2">Whole Organism</tissue>
    </source>
</reference>
<evidence type="ECO:0000313" key="2">
    <source>
        <dbReference type="EMBL" id="KAK7166164.1"/>
    </source>
</evidence>
<dbReference type="Proteomes" id="UP001364617">
    <property type="component" value="Unassembled WGS sequence"/>
</dbReference>
<evidence type="ECO:0000313" key="3">
    <source>
        <dbReference type="Proteomes" id="UP001364617"/>
    </source>
</evidence>
<dbReference type="EMBL" id="JAYKXH010000006">
    <property type="protein sequence ID" value="KAK7166164.1"/>
    <property type="molecule type" value="Genomic_DNA"/>
</dbReference>
<protein>
    <submittedName>
        <fullName evidence="2">Uncharacterized protein</fullName>
    </submittedName>
</protein>
<feature type="compositionally biased region" description="Basic and acidic residues" evidence="1">
    <location>
        <begin position="80"/>
        <end position="91"/>
    </location>
</feature>
<dbReference type="AlphaFoldDB" id="A0AAN9DAB4"/>
<accession>A0AAN9DAB4</accession>
<comment type="caution">
    <text evidence="2">The sequence shown here is derived from an EMBL/GenBank/DDBJ whole genome shotgun (WGS) entry which is preliminary data.</text>
</comment>
<keyword evidence="3" id="KW-1185">Reference proteome</keyword>
<feature type="compositionally biased region" description="Acidic residues" evidence="1">
    <location>
        <begin position="92"/>
        <end position="111"/>
    </location>
</feature>
<evidence type="ECO:0000256" key="1">
    <source>
        <dbReference type="SAM" id="MobiDB-lite"/>
    </source>
</evidence>
<name>A0AAN9DAB4_9TELE</name>
<proteinExistence type="predicted"/>
<sequence length="154" mass="16822">MGCITTGTRRGWRWTGLEQGGISWGMCKNDCPRRLLDGGDATTGPEQDGDIFKRGTGVITEVEQDEGMDNDDGDEDDRDLLEGGDRGQNRIDDEDEDEGDEDKDDGAESDGEVLALLVDRSTGSVCAWKGSDRNRLSSDCVRNLRFNTSTPISV</sequence>
<feature type="compositionally biased region" description="Acidic residues" evidence="1">
    <location>
        <begin position="62"/>
        <end position="79"/>
    </location>
</feature>
<feature type="region of interest" description="Disordered" evidence="1">
    <location>
        <begin position="37"/>
        <end position="112"/>
    </location>
</feature>
<organism evidence="2 3">
    <name type="scientific">Phoxinus phoxinus</name>
    <name type="common">Eurasian minnow</name>
    <dbReference type="NCBI Taxonomy" id="58324"/>
    <lineage>
        <taxon>Eukaryota</taxon>
        <taxon>Metazoa</taxon>
        <taxon>Chordata</taxon>
        <taxon>Craniata</taxon>
        <taxon>Vertebrata</taxon>
        <taxon>Euteleostomi</taxon>
        <taxon>Actinopterygii</taxon>
        <taxon>Neopterygii</taxon>
        <taxon>Teleostei</taxon>
        <taxon>Ostariophysi</taxon>
        <taxon>Cypriniformes</taxon>
        <taxon>Leuciscidae</taxon>
        <taxon>Phoxininae</taxon>
        <taxon>Phoxinus</taxon>
    </lineage>
</organism>
<gene>
    <name evidence="2" type="ORF">R3I93_006058</name>
</gene>